<protein>
    <submittedName>
        <fullName evidence="2">Uncharacterized protein</fullName>
    </submittedName>
</protein>
<name>A0A9N9LT60_9HELO</name>
<organism evidence="2 3">
    <name type="scientific">Hymenoscyphus albidus</name>
    <dbReference type="NCBI Taxonomy" id="595503"/>
    <lineage>
        <taxon>Eukaryota</taxon>
        <taxon>Fungi</taxon>
        <taxon>Dikarya</taxon>
        <taxon>Ascomycota</taxon>
        <taxon>Pezizomycotina</taxon>
        <taxon>Leotiomycetes</taxon>
        <taxon>Helotiales</taxon>
        <taxon>Helotiaceae</taxon>
        <taxon>Hymenoscyphus</taxon>
    </lineage>
</organism>
<dbReference type="Proteomes" id="UP000701801">
    <property type="component" value="Unassembled WGS sequence"/>
</dbReference>
<reference evidence="2" key="1">
    <citation type="submission" date="2021-07" db="EMBL/GenBank/DDBJ databases">
        <authorList>
            <person name="Durling M."/>
        </authorList>
    </citation>
    <scope>NUCLEOTIDE SEQUENCE</scope>
</reference>
<accession>A0A9N9LT60</accession>
<feature type="signal peptide" evidence="1">
    <location>
        <begin position="1"/>
        <end position="19"/>
    </location>
</feature>
<evidence type="ECO:0000313" key="2">
    <source>
        <dbReference type="EMBL" id="CAG8979092.1"/>
    </source>
</evidence>
<keyword evidence="1" id="KW-0732">Signal</keyword>
<gene>
    <name evidence="2" type="ORF">HYALB_00000222</name>
</gene>
<proteinExistence type="predicted"/>
<comment type="caution">
    <text evidence="2">The sequence shown here is derived from an EMBL/GenBank/DDBJ whole genome shotgun (WGS) entry which is preliminary data.</text>
</comment>
<evidence type="ECO:0000256" key="1">
    <source>
        <dbReference type="SAM" id="SignalP"/>
    </source>
</evidence>
<evidence type="ECO:0000313" key="3">
    <source>
        <dbReference type="Proteomes" id="UP000701801"/>
    </source>
</evidence>
<feature type="chain" id="PRO_5040271945" evidence="1">
    <location>
        <begin position="20"/>
        <end position="48"/>
    </location>
</feature>
<dbReference type="EMBL" id="CAJVRM010000296">
    <property type="protein sequence ID" value="CAG8979092.1"/>
    <property type="molecule type" value="Genomic_DNA"/>
</dbReference>
<keyword evidence="3" id="KW-1185">Reference proteome</keyword>
<dbReference type="AlphaFoldDB" id="A0A9N9LT60"/>
<dbReference type="PROSITE" id="PS51257">
    <property type="entry name" value="PROKAR_LIPOPROTEIN"/>
    <property type="match status" value="1"/>
</dbReference>
<sequence>MKFFITNIVILIAACGTIAAPLPNEKPVDPTLYNNDQVAPDDYLGGFF</sequence>